<dbReference type="PANTHER" id="PTHR43649">
    <property type="entry name" value="ARABINOSE-BINDING PROTEIN-RELATED"/>
    <property type="match status" value="1"/>
</dbReference>
<dbReference type="EMBL" id="FOGL01000004">
    <property type="protein sequence ID" value="SER42299.1"/>
    <property type="molecule type" value="Genomic_DNA"/>
</dbReference>
<evidence type="ECO:0000256" key="1">
    <source>
        <dbReference type="ARBA" id="ARBA00004196"/>
    </source>
</evidence>
<dbReference type="Proteomes" id="UP000199687">
    <property type="component" value="Unassembled WGS sequence"/>
</dbReference>
<evidence type="ECO:0000256" key="3">
    <source>
        <dbReference type="ARBA" id="ARBA00022448"/>
    </source>
</evidence>
<dbReference type="Gene3D" id="3.40.190.10">
    <property type="entry name" value="Periplasmic binding protein-like II"/>
    <property type="match status" value="1"/>
</dbReference>
<dbReference type="RefSeq" id="WP_089739967.1">
    <property type="nucleotide sequence ID" value="NZ_FOGL01000004.1"/>
</dbReference>
<evidence type="ECO:0000313" key="7">
    <source>
        <dbReference type="Proteomes" id="UP000199687"/>
    </source>
</evidence>
<dbReference type="GO" id="GO:0030313">
    <property type="term" value="C:cell envelope"/>
    <property type="evidence" value="ECO:0007669"/>
    <property type="project" value="UniProtKB-SubCell"/>
</dbReference>
<proteinExistence type="inferred from homology"/>
<evidence type="ECO:0000256" key="2">
    <source>
        <dbReference type="ARBA" id="ARBA00008520"/>
    </source>
</evidence>
<feature type="signal peptide" evidence="5">
    <location>
        <begin position="1"/>
        <end position="20"/>
    </location>
</feature>
<dbReference type="SUPFAM" id="SSF53850">
    <property type="entry name" value="Periplasmic binding protein-like II"/>
    <property type="match status" value="1"/>
</dbReference>
<evidence type="ECO:0000256" key="5">
    <source>
        <dbReference type="SAM" id="SignalP"/>
    </source>
</evidence>
<dbReference type="PROSITE" id="PS51257">
    <property type="entry name" value="PROKAR_LIPOPROTEIN"/>
    <property type="match status" value="1"/>
</dbReference>
<evidence type="ECO:0000313" key="6">
    <source>
        <dbReference type="EMBL" id="SER42299.1"/>
    </source>
</evidence>
<dbReference type="STRING" id="531814.SAMN04487944_10470"/>
<keyword evidence="6" id="KW-0762">Sugar transport</keyword>
<gene>
    <name evidence="6" type="ORF">SAMN04487944_10470</name>
</gene>
<evidence type="ECO:0000256" key="4">
    <source>
        <dbReference type="ARBA" id="ARBA00022729"/>
    </source>
</evidence>
<name>A0A1H9P399_9BACI</name>
<keyword evidence="4 5" id="KW-0732">Signal</keyword>
<feature type="chain" id="PRO_5038728477" evidence="5">
    <location>
        <begin position="21"/>
        <end position="424"/>
    </location>
</feature>
<dbReference type="Pfam" id="PF13416">
    <property type="entry name" value="SBP_bac_8"/>
    <property type="match status" value="1"/>
</dbReference>
<reference evidence="6 7" key="1">
    <citation type="submission" date="2016-10" db="EMBL/GenBank/DDBJ databases">
        <authorList>
            <person name="de Groot N.N."/>
        </authorList>
    </citation>
    <scope>NUCLEOTIDE SEQUENCE [LARGE SCALE GENOMIC DNA]</scope>
    <source>
        <strain evidence="6 7">CGMCC 1.7727</strain>
    </source>
</reference>
<dbReference type="InterPro" id="IPR050490">
    <property type="entry name" value="Bact_solute-bd_prot1"/>
</dbReference>
<dbReference type="OrthoDB" id="2823382at2"/>
<keyword evidence="7" id="KW-1185">Reference proteome</keyword>
<sequence length="424" mass="48828">MKKIYYIPLFISIFLLVSCASPDIQLLDESDLYKEPVINEEPGKASDQLVIWTVSDIFQNSLPAFQEKYPDIEIEIEVIDKNRAVSMYLDSLIAEKTPDLFVIPDDQLGAFQGIGGLENLLDEPYFDEDFLSKRPEGLINEYIHEDKMHAVPLLFFPYVTYYRSDILSQHGYPSEPASLSNYMKKPEHWLRMARTLANEGHYIAESDPMLVELALRTSNFVNEEYNYIGEQPPFDDVISAAVSISEENLSPYLNIWDERGKEALRNNELVMIYHASYLSEQLANWVPEQKGKWAVAALPFNLTGIDRKSSMSIAVSSYSTNKEIAWEFAKQVSNDMLGMYQYPLNDPFFANDDLQPVLWNQVEKEIPGKPSMIDQEIRQLWELALKNFQNGEKITDYSVQSVHENVIEQIRQDQKALQNYIADN</sequence>
<protein>
    <submittedName>
        <fullName evidence="6">Multiple sugar transport system substrate-binding protein</fullName>
    </submittedName>
</protein>
<keyword evidence="3" id="KW-0813">Transport</keyword>
<comment type="subcellular location">
    <subcellularLocation>
        <location evidence="1">Cell envelope</location>
    </subcellularLocation>
</comment>
<comment type="similarity">
    <text evidence="2">Belongs to the bacterial solute-binding protein 1 family.</text>
</comment>
<dbReference type="AlphaFoldDB" id="A0A1H9P399"/>
<organism evidence="6 7">
    <name type="scientific">Gracilibacillus ureilyticus</name>
    <dbReference type="NCBI Taxonomy" id="531814"/>
    <lineage>
        <taxon>Bacteria</taxon>
        <taxon>Bacillati</taxon>
        <taxon>Bacillota</taxon>
        <taxon>Bacilli</taxon>
        <taxon>Bacillales</taxon>
        <taxon>Bacillaceae</taxon>
        <taxon>Gracilibacillus</taxon>
    </lineage>
</organism>
<dbReference type="InterPro" id="IPR006059">
    <property type="entry name" value="SBP"/>
</dbReference>
<dbReference type="PANTHER" id="PTHR43649:SF31">
    <property type="entry name" value="SN-GLYCEROL-3-PHOSPHATE-BINDING PERIPLASMIC PROTEIN UGPB"/>
    <property type="match status" value="1"/>
</dbReference>
<accession>A0A1H9P399</accession>